<organism evidence="2 3">
    <name type="scientific">Pyrodictium occultum</name>
    <dbReference type="NCBI Taxonomy" id="2309"/>
    <lineage>
        <taxon>Archaea</taxon>
        <taxon>Thermoproteota</taxon>
        <taxon>Thermoprotei</taxon>
        <taxon>Desulfurococcales</taxon>
        <taxon>Pyrodictiaceae</taxon>
        <taxon>Pyrodictium</taxon>
    </lineage>
</organism>
<accession>A0A0V8RVT3</accession>
<protein>
    <submittedName>
        <fullName evidence="2">Uncharacterized protein</fullName>
    </submittedName>
</protein>
<evidence type="ECO:0000256" key="1">
    <source>
        <dbReference type="SAM" id="MobiDB-lite"/>
    </source>
</evidence>
<dbReference type="Proteomes" id="UP000053352">
    <property type="component" value="Unassembled WGS sequence"/>
</dbReference>
<comment type="caution">
    <text evidence="2">The sequence shown here is derived from an EMBL/GenBank/DDBJ whole genome shotgun (WGS) entry which is preliminary data.</text>
</comment>
<dbReference type="AlphaFoldDB" id="A0A0V8RVT3"/>
<dbReference type="EMBL" id="LNTB01000001">
    <property type="protein sequence ID" value="KSW12148.1"/>
    <property type="molecule type" value="Genomic_DNA"/>
</dbReference>
<evidence type="ECO:0000313" key="3">
    <source>
        <dbReference type="Proteomes" id="UP000053352"/>
    </source>
</evidence>
<feature type="region of interest" description="Disordered" evidence="1">
    <location>
        <begin position="16"/>
        <end position="67"/>
    </location>
</feature>
<gene>
    <name evidence="2" type="ORF">CF15_05130</name>
</gene>
<keyword evidence="3" id="KW-1185">Reference proteome</keyword>
<feature type="compositionally biased region" description="Low complexity" evidence="1">
    <location>
        <begin position="16"/>
        <end position="30"/>
    </location>
</feature>
<reference evidence="2 3" key="1">
    <citation type="submission" date="2015-11" db="EMBL/GenBank/DDBJ databases">
        <title>Genome sequence of Pyrodictium occultum PL-19, a marine hyperthermophilic archaeon isolated from Volcano, Italy.</title>
        <authorList>
            <person name="Utturkar S."/>
            <person name="Huber H."/>
            <person name="Leptihn S."/>
            <person name="Brown S."/>
            <person name="Stetter K.O."/>
            <person name="Podar M."/>
        </authorList>
    </citation>
    <scope>NUCLEOTIDE SEQUENCE [LARGE SCALE GENOMIC DNA]</scope>
    <source>
        <strain evidence="2 3">PL-19</strain>
    </source>
</reference>
<evidence type="ECO:0000313" key="2">
    <source>
        <dbReference type="EMBL" id="KSW12148.1"/>
    </source>
</evidence>
<feature type="compositionally biased region" description="Gly residues" evidence="1">
    <location>
        <begin position="31"/>
        <end position="40"/>
    </location>
</feature>
<name>A0A0V8RVT3_PYROC</name>
<sequence length="67" mass="6649">MRIPVWLSSLRRGSRGSVKGVSLASSPASGRLGGGGGAGGLTMNTRRQAPDPAMISRLSPSGIAGSV</sequence>
<proteinExistence type="predicted"/>